<dbReference type="PANTHER" id="PTHR31321:SF127">
    <property type="entry name" value="PECTINESTERASE"/>
    <property type="match status" value="1"/>
</dbReference>
<comment type="caution">
    <text evidence="8">The sequence shown here is derived from an EMBL/GenBank/DDBJ whole genome shotgun (WGS) entry which is preliminary data.</text>
</comment>
<keyword evidence="6" id="KW-0732">Signal</keyword>
<dbReference type="GO" id="GO:0045490">
    <property type="term" value="P:pectin catabolic process"/>
    <property type="evidence" value="ECO:0007669"/>
    <property type="project" value="TreeGrafter"/>
</dbReference>
<organism evidence="8 9">
    <name type="scientific">Mycena rosella</name>
    <name type="common">Pink bonnet</name>
    <name type="synonym">Agaricus rosellus</name>
    <dbReference type="NCBI Taxonomy" id="1033263"/>
    <lineage>
        <taxon>Eukaryota</taxon>
        <taxon>Fungi</taxon>
        <taxon>Dikarya</taxon>
        <taxon>Basidiomycota</taxon>
        <taxon>Agaricomycotina</taxon>
        <taxon>Agaricomycetes</taxon>
        <taxon>Agaricomycetidae</taxon>
        <taxon>Agaricales</taxon>
        <taxon>Marasmiineae</taxon>
        <taxon>Mycenaceae</taxon>
        <taxon>Mycena</taxon>
    </lineage>
</organism>
<dbReference type="GO" id="GO:0042545">
    <property type="term" value="P:cell wall modification"/>
    <property type="evidence" value="ECO:0007669"/>
    <property type="project" value="InterPro"/>
</dbReference>
<dbReference type="Proteomes" id="UP001221757">
    <property type="component" value="Unassembled WGS sequence"/>
</dbReference>
<dbReference type="PANTHER" id="PTHR31321">
    <property type="entry name" value="ACYL-COA THIOESTER HYDROLASE YBHC-RELATED"/>
    <property type="match status" value="1"/>
</dbReference>
<gene>
    <name evidence="8" type="ORF">B0H17DRAFT_1163085</name>
</gene>
<dbReference type="InterPro" id="IPR012334">
    <property type="entry name" value="Pectin_lyas_fold"/>
</dbReference>
<feature type="domain" description="Pectinesterase catalytic" evidence="7">
    <location>
        <begin position="57"/>
        <end position="289"/>
    </location>
</feature>
<feature type="signal peptide" evidence="6">
    <location>
        <begin position="1"/>
        <end position="27"/>
    </location>
</feature>
<dbReference type="EMBL" id="JARKIE010000262">
    <property type="protein sequence ID" value="KAJ7660444.1"/>
    <property type="molecule type" value="Genomic_DNA"/>
</dbReference>
<dbReference type="SUPFAM" id="SSF51126">
    <property type="entry name" value="Pectin lyase-like"/>
    <property type="match status" value="1"/>
</dbReference>
<name>A0AAD7CS69_MYCRO</name>
<keyword evidence="4" id="KW-0378">Hydrolase</keyword>
<dbReference type="AlphaFoldDB" id="A0AAD7CS69"/>
<sequence>MHPQLSFRRVALLFAVYVLSVILGSAASPLEKRVSRTTPPSGAVYHPGCGQPLPNDSSARVIFIYPGTYSEQVSITRTGMLTIYGSTTDSTSYASNTVTITHSESAAQAGSDDPSGTLQVHKDNFALYNVNVKNTVALALSAYGTNQGYYGVHTLLAETGNQFYGVCYIEGAADFIWGQHARAWFQRSVIASTAAGSVTADGPSDASDDSIFVINKSSLIVSSAETSSLTGQVYLGRPWTEFARVVYTSCTLGAHINPAGWSIWSTATPNTADVLFAEFGSTGAGASETRASFSQKLTSNTGYMAADILGSTWTSWVDTTYV</sequence>
<evidence type="ECO:0000256" key="3">
    <source>
        <dbReference type="ARBA" id="ARBA00013229"/>
    </source>
</evidence>
<dbReference type="InterPro" id="IPR011050">
    <property type="entry name" value="Pectin_lyase_fold/virulence"/>
</dbReference>
<accession>A0AAD7CS69</accession>
<protein>
    <recommendedName>
        <fullName evidence="3">pectinesterase</fullName>
        <ecNumber evidence="3">3.1.1.11</ecNumber>
    </recommendedName>
</protein>
<dbReference type="Gene3D" id="2.160.20.10">
    <property type="entry name" value="Single-stranded right-handed beta-helix, Pectin lyase-like"/>
    <property type="match status" value="1"/>
</dbReference>
<dbReference type="InterPro" id="IPR000070">
    <property type="entry name" value="Pectinesterase_cat"/>
</dbReference>
<keyword evidence="9" id="KW-1185">Reference proteome</keyword>
<evidence type="ECO:0000256" key="6">
    <source>
        <dbReference type="SAM" id="SignalP"/>
    </source>
</evidence>
<proteinExistence type="inferred from homology"/>
<evidence type="ECO:0000256" key="1">
    <source>
        <dbReference type="ARBA" id="ARBA00005184"/>
    </source>
</evidence>
<reference evidence="8" key="1">
    <citation type="submission" date="2023-03" db="EMBL/GenBank/DDBJ databases">
        <title>Massive genome expansion in bonnet fungi (Mycena s.s.) driven by repeated elements and novel gene families across ecological guilds.</title>
        <authorList>
            <consortium name="Lawrence Berkeley National Laboratory"/>
            <person name="Harder C.B."/>
            <person name="Miyauchi S."/>
            <person name="Viragh M."/>
            <person name="Kuo A."/>
            <person name="Thoen E."/>
            <person name="Andreopoulos B."/>
            <person name="Lu D."/>
            <person name="Skrede I."/>
            <person name="Drula E."/>
            <person name="Henrissat B."/>
            <person name="Morin E."/>
            <person name="Kohler A."/>
            <person name="Barry K."/>
            <person name="LaButti K."/>
            <person name="Morin E."/>
            <person name="Salamov A."/>
            <person name="Lipzen A."/>
            <person name="Mereny Z."/>
            <person name="Hegedus B."/>
            <person name="Baldrian P."/>
            <person name="Stursova M."/>
            <person name="Weitz H."/>
            <person name="Taylor A."/>
            <person name="Grigoriev I.V."/>
            <person name="Nagy L.G."/>
            <person name="Martin F."/>
            <person name="Kauserud H."/>
        </authorList>
    </citation>
    <scope>NUCLEOTIDE SEQUENCE</scope>
    <source>
        <strain evidence="8">CBHHK067</strain>
    </source>
</reference>
<dbReference type="GO" id="GO:0030599">
    <property type="term" value="F:pectinesterase activity"/>
    <property type="evidence" value="ECO:0007669"/>
    <property type="project" value="UniProtKB-EC"/>
</dbReference>
<comment type="similarity">
    <text evidence="2">Belongs to the pectinesterase family.</text>
</comment>
<evidence type="ECO:0000313" key="9">
    <source>
        <dbReference type="Proteomes" id="UP001221757"/>
    </source>
</evidence>
<evidence type="ECO:0000256" key="5">
    <source>
        <dbReference type="ARBA" id="ARBA00023085"/>
    </source>
</evidence>
<evidence type="ECO:0000256" key="4">
    <source>
        <dbReference type="ARBA" id="ARBA00022801"/>
    </source>
</evidence>
<feature type="chain" id="PRO_5042163047" description="pectinesterase" evidence="6">
    <location>
        <begin position="28"/>
        <end position="322"/>
    </location>
</feature>
<evidence type="ECO:0000313" key="8">
    <source>
        <dbReference type="EMBL" id="KAJ7660444.1"/>
    </source>
</evidence>
<evidence type="ECO:0000256" key="2">
    <source>
        <dbReference type="ARBA" id="ARBA00008891"/>
    </source>
</evidence>
<dbReference type="EC" id="3.1.1.11" evidence="3"/>
<dbReference type="Pfam" id="PF01095">
    <property type="entry name" value="Pectinesterase"/>
    <property type="match status" value="1"/>
</dbReference>
<comment type="pathway">
    <text evidence="1">Glycan metabolism; pectin degradation; 2-dehydro-3-deoxy-D-gluconate from pectin: step 1/5.</text>
</comment>
<evidence type="ECO:0000259" key="7">
    <source>
        <dbReference type="Pfam" id="PF01095"/>
    </source>
</evidence>
<keyword evidence="5" id="KW-0063">Aspartyl esterase</keyword>